<dbReference type="Proteomes" id="UP000828390">
    <property type="component" value="Unassembled WGS sequence"/>
</dbReference>
<proteinExistence type="predicted"/>
<sequence>MPSCLSDLGAIFAKAQKSKTLLGIRPWLNYSRKLRDPIPSCLFDLGPIFAKAQKSNTQLGIRPWLNIRESSEIQ</sequence>
<dbReference type="AlphaFoldDB" id="A0A9D3YWV8"/>
<name>A0A9D3YWV8_DREPO</name>
<reference evidence="1" key="2">
    <citation type="submission" date="2020-11" db="EMBL/GenBank/DDBJ databases">
        <authorList>
            <person name="McCartney M.A."/>
            <person name="Auch B."/>
            <person name="Kono T."/>
            <person name="Mallez S."/>
            <person name="Becker A."/>
            <person name="Gohl D.M."/>
            <person name="Silverstein K.A.T."/>
            <person name="Koren S."/>
            <person name="Bechman K.B."/>
            <person name="Herman A."/>
            <person name="Abrahante J.E."/>
            <person name="Garbe J."/>
        </authorList>
    </citation>
    <scope>NUCLEOTIDE SEQUENCE</scope>
    <source>
        <strain evidence="1">Duluth1</strain>
        <tissue evidence="1">Whole animal</tissue>
    </source>
</reference>
<reference evidence="1" key="1">
    <citation type="journal article" date="2019" name="bioRxiv">
        <title>The Genome of the Zebra Mussel, Dreissena polymorpha: A Resource for Invasive Species Research.</title>
        <authorList>
            <person name="McCartney M.A."/>
            <person name="Auch B."/>
            <person name="Kono T."/>
            <person name="Mallez S."/>
            <person name="Zhang Y."/>
            <person name="Obille A."/>
            <person name="Becker A."/>
            <person name="Abrahante J.E."/>
            <person name="Garbe J."/>
            <person name="Badalamenti J.P."/>
            <person name="Herman A."/>
            <person name="Mangelson H."/>
            <person name="Liachko I."/>
            <person name="Sullivan S."/>
            <person name="Sone E.D."/>
            <person name="Koren S."/>
            <person name="Silverstein K.A.T."/>
            <person name="Beckman K.B."/>
            <person name="Gohl D.M."/>
        </authorList>
    </citation>
    <scope>NUCLEOTIDE SEQUENCE</scope>
    <source>
        <strain evidence="1">Duluth1</strain>
        <tissue evidence="1">Whole animal</tissue>
    </source>
</reference>
<protein>
    <submittedName>
        <fullName evidence="1">Uncharacterized protein</fullName>
    </submittedName>
</protein>
<keyword evidence="2" id="KW-1185">Reference proteome</keyword>
<dbReference type="EMBL" id="JAIWYP010000014">
    <property type="protein sequence ID" value="KAH3706555.1"/>
    <property type="molecule type" value="Genomic_DNA"/>
</dbReference>
<comment type="caution">
    <text evidence="1">The sequence shown here is derived from an EMBL/GenBank/DDBJ whole genome shotgun (WGS) entry which is preliminary data.</text>
</comment>
<evidence type="ECO:0000313" key="1">
    <source>
        <dbReference type="EMBL" id="KAH3706555.1"/>
    </source>
</evidence>
<accession>A0A9D3YWV8</accession>
<gene>
    <name evidence="1" type="ORF">DPMN_065942</name>
</gene>
<organism evidence="1 2">
    <name type="scientific">Dreissena polymorpha</name>
    <name type="common">Zebra mussel</name>
    <name type="synonym">Mytilus polymorpha</name>
    <dbReference type="NCBI Taxonomy" id="45954"/>
    <lineage>
        <taxon>Eukaryota</taxon>
        <taxon>Metazoa</taxon>
        <taxon>Spiralia</taxon>
        <taxon>Lophotrochozoa</taxon>
        <taxon>Mollusca</taxon>
        <taxon>Bivalvia</taxon>
        <taxon>Autobranchia</taxon>
        <taxon>Heteroconchia</taxon>
        <taxon>Euheterodonta</taxon>
        <taxon>Imparidentia</taxon>
        <taxon>Neoheterodontei</taxon>
        <taxon>Myida</taxon>
        <taxon>Dreissenoidea</taxon>
        <taxon>Dreissenidae</taxon>
        <taxon>Dreissena</taxon>
    </lineage>
</organism>
<evidence type="ECO:0000313" key="2">
    <source>
        <dbReference type="Proteomes" id="UP000828390"/>
    </source>
</evidence>